<name>A0A2A3MES3_9PSED</name>
<dbReference type="PANTHER" id="PTHR35535">
    <property type="entry name" value="HEAT SHOCK PROTEIN HSLJ"/>
    <property type="match status" value="1"/>
</dbReference>
<protein>
    <submittedName>
        <fullName evidence="1">Uncharacterized protein</fullName>
    </submittedName>
</protein>
<dbReference type="Gene3D" id="2.40.128.200">
    <property type="match status" value="1"/>
</dbReference>
<dbReference type="PROSITE" id="PS51257">
    <property type="entry name" value="PROKAR_LIPOPROTEIN"/>
    <property type="match status" value="1"/>
</dbReference>
<evidence type="ECO:0000313" key="2">
    <source>
        <dbReference type="Proteomes" id="UP000242313"/>
    </source>
</evidence>
<evidence type="ECO:0000313" key="1">
    <source>
        <dbReference type="EMBL" id="PBK03227.1"/>
    </source>
</evidence>
<dbReference type="InterPro" id="IPR005184">
    <property type="entry name" value="DUF306_Meta_HslJ"/>
</dbReference>
<dbReference type="InterPro" id="IPR036328">
    <property type="entry name" value="MliC_sf"/>
</dbReference>
<dbReference type="Gene3D" id="2.40.128.270">
    <property type="match status" value="1"/>
</dbReference>
<organism evidence="1 2">
    <name type="scientific">Pseudomonas abyssi</name>
    <dbReference type="NCBI Taxonomy" id="170540"/>
    <lineage>
        <taxon>Bacteria</taxon>
        <taxon>Pseudomonadati</taxon>
        <taxon>Pseudomonadota</taxon>
        <taxon>Gammaproteobacteria</taxon>
        <taxon>Pseudomonadales</taxon>
        <taxon>Pseudomonadaceae</taxon>
        <taxon>Pseudomonas</taxon>
    </lineage>
</organism>
<accession>A0A395QXU8</accession>
<dbReference type="EMBL" id="NTMR01000022">
    <property type="protein sequence ID" value="PBK03227.1"/>
    <property type="molecule type" value="Genomic_DNA"/>
</dbReference>
<dbReference type="InterPro" id="IPR018660">
    <property type="entry name" value="MliC"/>
</dbReference>
<reference evidence="1 2" key="1">
    <citation type="submission" date="2017-09" db="EMBL/GenBank/DDBJ databases">
        <title>Pseudomonas abyssi sp. nov. isolated from Abyssopelagic Water.</title>
        <authorList>
            <person name="Wei Y."/>
        </authorList>
    </citation>
    <scope>NUCLEOTIDE SEQUENCE [LARGE SCALE GENOMIC DNA]</scope>
    <source>
        <strain evidence="1 2">MT5</strain>
    </source>
</reference>
<comment type="caution">
    <text evidence="1">The sequence shown here is derived from an EMBL/GenBank/DDBJ whole genome shotgun (WGS) entry which is preliminary data.</text>
</comment>
<dbReference type="PANTHER" id="PTHR35535:SF1">
    <property type="entry name" value="HEAT SHOCK PROTEIN HSLJ"/>
    <property type="match status" value="1"/>
</dbReference>
<sequence>MTQRQGLMATALLSTLLVGCAGMSGNDQAPPPPSAEALPSSGVMILQCGGTPVRVTLHNEEALIEAVHGQYILKQVVSASGARYEDPQDSTTSFWNKGDKGMLTIKGDTFPECEPAGALILQAGEWVVEDINGGGIIDRSRVTLNFGNDGRVSGRASCNNYVGAYEVQGRNLTVSQLATTRKACAPSLNQQETRFVQSLEQASRFRLDETGALVLEGEEGGSLKARLE</sequence>
<keyword evidence="2" id="KW-1185">Reference proteome</keyword>
<dbReference type="InterPro" id="IPR038670">
    <property type="entry name" value="HslJ-like_sf"/>
</dbReference>
<dbReference type="AlphaFoldDB" id="A0A2A3MES3"/>
<dbReference type="Pfam" id="PF03724">
    <property type="entry name" value="META"/>
    <property type="match status" value="1"/>
</dbReference>
<dbReference type="Pfam" id="PF09864">
    <property type="entry name" value="MliC"/>
    <property type="match status" value="1"/>
</dbReference>
<dbReference type="RefSeq" id="WP_096005804.1">
    <property type="nucleotide sequence ID" value="NZ_LMAZ01000010.1"/>
</dbReference>
<accession>A0A2A3MES3</accession>
<proteinExistence type="predicted"/>
<gene>
    <name evidence="1" type="ORF">CNQ84_15845</name>
</gene>
<dbReference type="Proteomes" id="UP000242313">
    <property type="component" value="Unassembled WGS sequence"/>
</dbReference>
<dbReference type="InterPro" id="IPR053147">
    <property type="entry name" value="Hsp_HslJ-like"/>
</dbReference>
<dbReference type="SUPFAM" id="SSF141488">
    <property type="entry name" value="YdhA-like"/>
    <property type="match status" value="1"/>
</dbReference>